<evidence type="ECO:0000256" key="5">
    <source>
        <dbReference type="ARBA" id="ARBA00023136"/>
    </source>
</evidence>
<keyword evidence="4 6" id="KW-1133">Transmembrane helix</keyword>
<dbReference type="EMBL" id="JEWH01000037">
    <property type="protein sequence ID" value="EXB04899.1"/>
    <property type="molecule type" value="Genomic_DNA"/>
</dbReference>
<evidence type="ECO:0000256" key="1">
    <source>
        <dbReference type="ARBA" id="ARBA00004651"/>
    </source>
</evidence>
<dbReference type="InterPro" id="IPR010432">
    <property type="entry name" value="RDD"/>
</dbReference>
<feature type="transmembrane region" description="Helical" evidence="6">
    <location>
        <begin position="56"/>
        <end position="79"/>
    </location>
</feature>
<dbReference type="GO" id="GO:0005886">
    <property type="term" value="C:plasma membrane"/>
    <property type="evidence" value="ECO:0007669"/>
    <property type="project" value="UniProtKB-SubCell"/>
</dbReference>
<dbReference type="PANTHER" id="PTHR36115:SF4">
    <property type="entry name" value="MEMBRANE PROTEIN"/>
    <property type="match status" value="1"/>
</dbReference>
<evidence type="ECO:0000313" key="8">
    <source>
        <dbReference type="EMBL" id="EXB04899.1"/>
    </source>
</evidence>
<evidence type="ECO:0000256" key="6">
    <source>
        <dbReference type="SAM" id="Phobius"/>
    </source>
</evidence>
<keyword evidence="5 6" id="KW-0472">Membrane</keyword>
<dbReference type="AlphaFoldDB" id="A0A009IJJ8"/>
<accession>A0A009IJJ8</accession>
<reference evidence="8 9" key="1">
    <citation type="submission" date="2014-02" db="EMBL/GenBank/DDBJ databases">
        <title>Comparative genomics and transcriptomics to identify genetic mechanisms underlying the emergence of carbapenem resistant Acinetobacter baumannii (CRAb).</title>
        <authorList>
            <person name="Harris A.D."/>
            <person name="Johnson K.J."/>
            <person name="George J."/>
            <person name="Shefchek K."/>
            <person name="Daugherty S.C."/>
            <person name="Parankush S."/>
            <person name="Sadzewicz L."/>
            <person name="Tallon L."/>
            <person name="Sengamalay N."/>
            <person name="Hazen T.H."/>
            <person name="Rasko D.A."/>
        </authorList>
    </citation>
    <scope>NUCLEOTIDE SEQUENCE [LARGE SCALE GENOMIC DNA]</scope>
    <source>
        <strain evidence="8 9">1295743</strain>
    </source>
</reference>
<organism evidence="8 9">
    <name type="scientific">Acinetobacter baumannii (strain 1295743)</name>
    <dbReference type="NCBI Taxonomy" id="1310613"/>
    <lineage>
        <taxon>Bacteria</taxon>
        <taxon>Pseudomonadati</taxon>
        <taxon>Pseudomonadota</taxon>
        <taxon>Gammaproteobacteria</taxon>
        <taxon>Moraxellales</taxon>
        <taxon>Moraxellaceae</taxon>
        <taxon>Acinetobacter</taxon>
        <taxon>Acinetobacter calcoaceticus/baumannii complex</taxon>
    </lineage>
</organism>
<proteinExistence type="predicted"/>
<dbReference type="InterPro" id="IPR051791">
    <property type="entry name" value="Pra-immunoreactive"/>
</dbReference>
<sequence>MTYKYEYAGFWLRFGAMIIDTLILFLAIIPAAWIFYHGDYDLIFGTGMSSKPQNYWFDMIVNYAFPFLYTVLCWIYFAGTPGKRLMRLKVLDEKTGNKLTFVQSLIRYIGYIPSILVFCIGLIWVAFDDKKQGWHDKMAKTVVVREL</sequence>
<evidence type="ECO:0000256" key="4">
    <source>
        <dbReference type="ARBA" id="ARBA00022989"/>
    </source>
</evidence>
<evidence type="ECO:0000256" key="2">
    <source>
        <dbReference type="ARBA" id="ARBA00022475"/>
    </source>
</evidence>
<dbReference type="Proteomes" id="UP000020595">
    <property type="component" value="Unassembled WGS sequence"/>
</dbReference>
<keyword evidence="3 6" id="KW-0812">Transmembrane</keyword>
<dbReference type="PATRIC" id="fig|1310613.3.peg.2636"/>
<evidence type="ECO:0000259" key="7">
    <source>
        <dbReference type="Pfam" id="PF06271"/>
    </source>
</evidence>
<feature type="transmembrane region" description="Helical" evidence="6">
    <location>
        <begin position="12"/>
        <end position="36"/>
    </location>
</feature>
<keyword evidence="2" id="KW-1003">Cell membrane</keyword>
<protein>
    <submittedName>
        <fullName evidence="8">RDD family protein</fullName>
    </submittedName>
</protein>
<comment type="caution">
    <text evidence="8">The sequence shown here is derived from an EMBL/GenBank/DDBJ whole genome shotgun (WGS) entry which is preliminary data.</text>
</comment>
<gene>
    <name evidence="8" type="ORF">J512_2734</name>
</gene>
<feature type="domain" description="RDD" evidence="7">
    <location>
        <begin position="7"/>
        <end position="140"/>
    </location>
</feature>
<dbReference type="PANTHER" id="PTHR36115">
    <property type="entry name" value="PROLINE-RICH ANTIGEN HOMOLOG-RELATED"/>
    <property type="match status" value="1"/>
</dbReference>
<evidence type="ECO:0000313" key="9">
    <source>
        <dbReference type="Proteomes" id="UP000020595"/>
    </source>
</evidence>
<name>A0A009IJJ8_ACIB9</name>
<dbReference type="RefSeq" id="WP_032051412.1">
    <property type="nucleotide sequence ID" value="NZ_JEWH01000037.1"/>
</dbReference>
<evidence type="ECO:0000256" key="3">
    <source>
        <dbReference type="ARBA" id="ARBA00022692"/>
    </source>
</evidence>
<feature type="transmembrane region" description="Helical" evidence="6">
    <location>
        <begin position="108"/>
        <end position="127"/>
    </location>
</feature>
<comment type="subcellular location">
    <subcellularLocation>
        <location evidence="1">Cell membrane</location>
        <topology evidence="1">Multi-pass membrane protein</topology>
    </subcellularLocation>
</comment>
<dbReference type="Pfam" id="PF06271">
    <property type="entry name" value="RDD"/>
    <property type="match status" value="1"/>
</dbReference>